<evidence type="ECO:0000256" key="3">
    <source>
        <dbReference type="ARBA" id="ARBA00012663"/>
    </source>
</evidence>
<dbReference type="InterPro" id="IPR029018">
    <property type="entry name" value="Hex-like_dom2"/>
</dbReference>
<dbReference type="SUPFAM" id="SSF55545">
    <property type="entry name" value="beta-N-acetylhexosaminidase-like domain"/>
    <property type="match status" value="1"/>
</dbReference>
<gene>
    <name evidence="9" type="ORF">CLV46_2215</name>
</gene>
<dbReference type="PIRSF" id="PIRSF001093">
    <property type="entry name" value="B-hxosamndse_ab_euk"/>
    <property type="match status" value="1"/>
</dbReference>
<dbReference type="Pfam" id="PF02838">
    <property type="entry name" value="Glyco_hydro_20b"/>
    <property type="match status" value="1"/>
</dbReference>
<dbReference type="PRINTS" id="PR00738">
    <property type="entry name" value="GLHYDRLASE20"/>
</dbReference>
<evidence type="ECO:0000313" key="9">
    <source>
        <dbReference type="EMBL" id="PJJ72641.1"/>
    </source>
</evidence>
<dbReference type="InterPro" id="IPR015882">
    <property type="entry name" value="HEX_bac_N"/>
</dbReference>
<accession>A0A2M9CL72</accession>
<dbReference type="InterPro" id="IPR017853">
    <property type="entry name" value="GH"/>
</dbReference>
<reference evidence="9 10" key="1">
    <citation type="submission" date="2017-11" db="EMBL/GenBank/DDBJ databases">
        <title>Genomic Encyclopedia of Archaeal and Bacterial Type Strains, Phase II (KMG-II): From Individual Species to Whole Genera.</title>
        <authorList>
            <person name="Goeker M."/>
        </authorList>
    </citation>
    <scope>NUCLEOTIDE SEQUENCE [LARGE SCALE GENOMIC DNA]</scope>
    <source>
        <strain evidence="9 10">DSM 27393</strain>
    </source>
</reference>
<dbReference type="GO" id="GO:0004563">
    <property type="term" value="F:beta-N-acetylhexosaminidase activity"/>
    <property type="evidence" value="ECO:0007669"/>
    <property type="project" value="UniProtKB-EC"/>
</dbReference>
<dbReference type="InterPro" id="IPR015883">
    <property type="entry name" value="Glyco_hydro_20_cat"/>
</dbReference>
<evidence type="ECO:0000259" key="8">
    <source>
        <dbReference type="Pfam" id="PF02838"/>
    </source>
</evidence>
<feature type="domain" description="Glycoside hydrolase family 20 catalytic" evidence="7">
    <location>
        <begin position="112"/>
        <end position="456"/>
    </location>
</feature>
<comment type="similarity">
    <text evidence="2">Belongs to the glycosyl hydrolase 20 family.</text>
</comment>
<evidence type="ECO:0000256" key="4">
    <source>
        <dbReference type="ARBA" id="ARBA00022801"/>
    </source>
</evidence>
<dbReference type="SUPFAM" id="SSF51445">
    <property type="entry name" value="(Trans)glycosidases"/>
    <property type="match status" value="1"/>
</dbReference>
<dbReference type="PANTHER" id="PTHR22600">
    <property type="entry name" value="BETA-HEXOSAMINIDASE"/>
    <property type="match status" value="1"/>
</dbReference>
<sequence>MDAMLPPDDLALVPRPRLVRRGHGTFLLSSEGQVHERIDPALPPEAYGLDIDDDGVRIRGGDAAGVFLARQTLLQLYPAHRIPTDRTRLIDPATGSEPIRVPHVHIEDEPEYRWRGFMLDVARHFMPASFVLRVIDQLAAHKLNVLHLHLTDDQGWRLPVPAYPRLTEVGGRRPESLVGYDDERDDVDYDGTPHGGAYTREELEHIVAYAARRHITVVPEVDLPGHVQAALAAYPELGSGEPAEVRTRWGVSTRVLDVGPATLDFVRAVLDEVTSIFPGAYIHAGGDEVPKREWRASPVAQRRIAELGLAGEEALQGWFTARVDELLRAHGRRLVAWDEVVQGGAPQDTLVMAWRGRAEGVRAARAGHDVVMSPRDEVYFDLPQSTHPAEPVGFPDPVVSLERVFAFEPHPAELGEAAGRIVGAQANLWTEYVPTTEHAEYMMFPRLCAFAETVWRRRLEPGRERDFGEFHARLERHLDRLHAAGVRFRRLEHGASAWVGDPNPPERALAPQP</sequence>
<dbReference type="GO" id="GO:0005975">
    <property type="term" value="P:carbohydrate metabolic process"/>
    <property type="evidence" value="ECO:0007669"/>
    <property type="project" value="InterPro"/>
</dbReference>
<proteinExistence type="inferred from homology"/>
<dbReference type="Gene3D" id="3.20.20.80">
    <property type="entry name" value="Glycosidases"/>
    <property type="match status" value="1"/>
</dbReference>
<keyword evidence="5" id="KW-0326">Glycosidase</keyword>
<evidence type="ECO:0000313" key="10">
    <source>
        <dbReference type="Proteomes" id="UP000228758"/>
    </source>
</evidence>
<comment type="caution">
    <text evidence="9">The sequence shown here is derived from an EMBL/GenBank/DDBJ whole genome shotgun (WGS) entry which is preliminary data.</text>
</comment>
<dbReference type="EMBL" id="PGFF01000001">
    <property type="protein sequence ID" value="PJJ72641.1"/>
    <property type="molecule type" value="Genomic_DNA"/>
</dbReference>
<dbReference type="GO" id="GO:0016020">
    <property type="term" value="C:membrane"/>
    <property type="evidence" value="ECO:0007669"/>
    <property type="project" value="TreeGrafter"/>
</dbReference>
<dbReference type="InterPro" id="IPR025705">
    <property type="entry name" value="Beta_hexosaminidase_sua/sub"/>
</dbReference>
<dbReference type="Proteomes" id="UP000228758">
    <property type="component" value="Unassembled WGS sequence"/>
</dbReference>
<name>A0A2M9CL72_9MICO</name>
<keyword evidence="4" id="KW-0378">Hydrolase</keyword>
<comment type="catalytic activity">
    <reaction evidence="1">
        <text>Hydrolysis of terminal non-reducing N-acetyl-D-hexosamine residues in N-acetyl-beta-D-hexosaminides.</text>
        <dbReference type="EC" id="3.2.1.52"/>
    </reaction>
</comment>
<feature type="domain" description="Beta-hexosaminidase bacterial type N-terminal" evidence="8">
    <location>
        <begin position="39"/>
        <end position="108"/>
    </location>
</feature>
<dbReference type="RefSeq" id="WP_211282184.1">
    <property type="nucleotide sequence ID" value="NZ_PGFF01000001.1"/>
</dbReference>
<dbReference type="PANTHER" id="PTHR22600:SF57">
    <property type="entry name" value="BETA-N-ACETYLHEXOSAMINIDASE"/>
    <property type="match status" value="1"/>
</dbReference>
<evidence type="ECO:0000259" key="7">
    <source>
        <dbReference type="Pfam" id="PF00728"/>
    </source>
</evidence>
<dbReference type="GO" id="GO:0030203">
    <property type="term" value="P:glycosaminoglycan metabolic process"/>
    <property type="evidence" value="ECO:0007669"/>
    <property type="project" value="TreeGrafter"/>
</dbReference>
<dbReference type="Gene3D" id="3.30.379.10">
    <property type="entry name" value="Chitobiase/beta-hexosaminidase domain 2-like"/>
    <property type="match status" value="1"/>
</dbReference>
<feature type="active site" description="Proton donor" evidence="6">
    <location>
        <position position="288"/>
    </location>
</feature>
<evidence type="ECO:0000256" key="2">
    <source>
        <dbReference type="ARBA" id="ARBA00006285"/>
    </source>
</evidence>
<protein>
    <recommendedName>
        <fullName evidence="3">beta-N-acetylhexosaminidase</fullName>
        <ecNumber evidence="3">3.2.1.52</ecNumber>
    </recommendedName>
</protein>
<dbReference type="CDD" id="cd06563">
    <property type="entry name" value="GH20_chitobiase-like"/>
    <property type="match status" value="1"/>
</dbReference>
<dbReference type="Pfam" id="PF00728">
    <property type="entry name" value="Glyco_hydro_20"/>
    <property type="match status" value="1"/>
</dbReference>
<evidence type="ECO:0000256" key="6">
    <source>
        <dbReference type="PIRSR" id="PIRSR625705-1"/>
    </source>
</evidence>
<evidence type="ECO:0000256" key="5">
    <source>
        <dbReference type="ARBA" id="ARBA00023295"/>
    </source>
</evidence>
<dbReference type="AlphaFoldDB" id="A0A2M9CL72"/>
<organism evidence="9 10">
    <name type="scientific">Diaminobutyricimonas aerilata</name>
    <dbReference type="NCBI Taxonomy" id="1162967"/>
    <lineage>
        <taxon>Bacteria</taxon>
        <taxon>Bacillati</taxon>
        <taxon>Actinomycetota</taxon>
        <taxon>Actinomycetes</taxon>
        <taxon>Micrococcales</taxon>
        <taxon>Microbacteriaceae</taxon>
        <taxon>Diaminobutyricimonas</taxon>
    </lineage>
</organism>
<evidence type="ECO:0000256" key="1">
    <source>
        <dbReference type="ARBA" id="ARBA00001231"/>
    </source>
</evidence>
<dbReference type="EC" id="3.2.1.52" evidence="3"/>
<keyword evidence="10" id="KW-1185">Reference proteome</keyword>